<keyword evidence="3" id="KW-1185">Reference proteome</keyword>
<proteinExistence type="predicted"/>
<comment type="caution">
    <text evidence="2">The sequence shown here is derived from an EMBL/GenBank/DDBJ whole genome shotgun (WGS) entry which is preliminary data.</text>
</comment>
<dbReference type="Pfam" id="PF22942">
    <property type="entry name" value="DUF7025"/>
    <property type="match status" value="1"/>
</dbReference>
<sequence>MSVLSKLLSWTGAKKPRPVEPEGMRCSIKNLYYVCNNGHGYWADKILIGAVRPKKIPDPTETPENAQFALVVKQRPGSGGKKRFEIDSIIIQSPLLKSVLNTVLKDYPGVTPELSPLTFTPPFKPLFHRWDALVKAVREERNPVTKEHLDLFFSIVEPELKETIKVRDEFIVHGVVTYQHIWTIFEAGTIVFATEEGQDSAYKLNKATETWNCIGKYRQLQLECEYVDWDGQKFGKNNKTLEIPSFSGTRPISELNVFPLEYHPEQKLVKERLLDRGKIFERLRGQHFKMYNGVALGKPIWGRRAKHNVCTLP</sequence>
<dbReference type="AlphaFoldDB" id="A0A9P8LDP3"/>
<protein>
    <recommendedName>
        <fullName evidence="1">DUF7025 domain-containing protein</fullName>
    </recommendedName>
</protein>
<accession>A0A9P8LDP3</accession>
<reference evidence="2" key="1">
    <citation type="submission" date="2021-03" db="EMBL/GenBank/DDBJ databases">
        <title>Comparative genomics and phylogenomic investigation of the class Geoglossomycetes provide insights into ecological specialization and systematics.</title>
        <authorList>
            <person name="Melie T."/>
            <person name="Pirro S."/>
            <person name="Miller A.N."/>
            <person name="Quandt A."/>
        </authorList>
    </citation>
    <scope>NUCLEOTIDE SEQUENCE</scope>
    <source>
        <strain evidence="2">CAQ_001_2017</strain>
    </source>
</reference>
<evidence type="ECO:0000313" key="3">
    <source>
        <dbReference type="Proteomes" id="UP000750711"/>
    </source>
</evidence>
<gene>
    <name evidence="2" type="ORF">GP486_003116</name>
</gene>
<evidence type="ECO:0000313" key="2">
    <source>
        <dbReference type="EMBL" id="KAH0562182.1"/>
    </source>
</evidence>
<dbReference type="Proteomes" id="UP000750711">
    <property type="component" value="Unassembled WGS sequence"/>
</dbReference>
<dbReference type="EMBL" id="JAGHQM010000395">
    <property type="protein sequence ID" value="KAH0562182.1"/>
    <property type="molecule type" value="Genomic_DNA"/>
</dbReference>
<organism evidence="2 3">
    <name type="scientific">Trichoglossum hirsutum</name>
    <dbReference type="NCBI Taxonomy" id="265104"/>
    <lineage>
        <taxon>Eukaryota</taxon>
        <taxon>Fungi</taxon>
        <taxon>Dikarya</taxon>
        <taxon>Ascomycota</taxon>
        <taxon>Pezizomycotina</taxon>
        <taxon>Geoglossomycetes</taxon>
        <taxon>Geoglossales</taxon>
        <taxon>Geoglossaceae</taxon>
        <taxon>Trichoglossum</taxon>
    </lineage>
</organism>
<name>A0A9P8LDP3_9PEZI</name>
<feature type="domain" description="DUF7025" evidence="1">
    <location>
        <begin position="170"/>
        <end position="264"/>
    </location>
</feature>
<dbReference type="InterPro" id="IPR054289">
    <property type="entry name" value="DUF7025"/>
</dbReference>
<dbReference type="PANTHER" id="PTHR46411:SF3">
    <property type="entry name" value="AAA+ ATPASE DOMAIN-CONTAINING PROTEIN"/>
    <property type="match status" value="1"/>
</dbReference>
<evidence type="ECO:0000259" key="1">
    <source>
        <dbReference type="Pfam" id="PF22942"/>
    </source>
</evidence>
<dbReference type="PANTHER" id="PTHR46411">
    <property type="entry name" value="FAMILY ATPASE, PUTATIVE-RELATED"/>
    <property type="match status" value="1"/>
</dbReference>